<evidence type="ECO:0000313" key="3">
    <source>
        <dbReference type="Proteomes" id="UP000325563"/>
    </source>
</evidence>
<dbReference type="Proteomes" id="UP000325563">
    <property type="component" value="Chromosome"/>
</dbReference>
<evidence type="ECO:0000313" key="2">
    <source>
        <dbReference type="EMBL" id="QEV47324.1"/>
    </source>
</evidence>
<organism evidence="2 3">
    <name type="scientific">Streptomyces vinaceus</name>
    <dbReference type="NCBI Taxonomy" id="1960"/>
    <lineage>
        <taxon>Bacteria</taxon>
        <taxon>Bacillati</taxon>
        <taxon>Actinomycetota</taxon>
        <taxon>Actinomycetes</taxon>
        <taxon>Kitasatosporales</taxon>
        <taxon>Streptomycetaceae</taxon>
        <taxon>Streptomyces</taxon>
    </lineage>
</organism>
<accession>A0A5J6JFG2</accession>
<name>A0A5J6JFG2_STRVI</name>
<dbReference type="KEGG" id="svn:CP980_21575"/>
<evidence type="ECO:0000256" key="1">
    <source>
        <dbReference type="SAM" id="MobiDB-lite"/>
    </source>
</evidence>
<dbReference type="AlphaFoldDB" id="A0A5J6JFG2"/>
<feature type="region of interest" description="Disordered" evidence="1">
    <location>
        <begin position="113"/>
        <end position="140"/>
    </location>
</feature>
<dbReference type="Gene3D" id="3.40.50.300">
    <property type="entry name" value="P-loop containing nucleotide triphosphate hydrolases"/>
    <property type="match status" value="1"/>
</dbReference>
<keyword evidence="3" id="KW-1185">Reference proteome</keyword>
<gene>
    <name evidence="2" type="ORF">CP980_21575</name>
</gene>
<dbReference type="SUPFAM" id="SSF52540">
    <property type="entry name" value="P-loop containing nucleoside triphosphate hydrolases"/>
    <property type="match status" value="1"/>
</dbReference>
<protein>
    <submittedName>
        <fullName evidence="2">Uncharacterized protein</fullName>
    </submittedName>
</protein>
<reference evidence="2 3" key="1">
    <citation type="submission" date="2017-09" db="EMBL/GenBank/DDBJ databases">
        <authorList>
            <person name="Lee N."/>
            <person name="Cho B.-K."/>
        </authorList>
    </citation>
    <scope>NUCLEOTIDE SEQUENCE [LARGE SCALE GENOMIC DNA]</scope>
    <source>
        <strain evidence="2 3">ATCC 27476</strain>
    </source>
</reference>
<dbReference type="EMBL" id="CP023692">
    <property type="protein sequence ID" value="QEV47324.1"/>
    <property type="molecule type" value="Genomic_DNA"/>
</dbReference>
<feature type="compositionally biased region" description="Gly residues" evidence="1">
    <location>
        <begin position="116"/>
        <end position="127"/>
    </location>
</feature>
<sequence>MASWPCREYLTGWGGGAVAGTEEQEQEQEHERELRQAELAEQVALLADRAGADSAASLIRRTARRAESPRARICVIGGSNVGKSRLVNELVGAACVPVSVHPTGGPPVLVRPYTAGSGGPAGSGHATGPGETPAPGDPEPAGLRTVRVEVPSGSWAARTGVELVDTPGWEGWSGVRQPDTAALARIVGDCDVVVVATEARRAMLATEQARIKALAAAPHSPPLAVVVTKPAEVEDEAPDILRRVSHLVSVLAPEALVLTGPVPAPGAGEPDGIDPLRAVLGHLAGIRLRRALRTFRRLHLLAATCALVDEAAGRALADVHRPDPVRTRAAQIWHTAHESARFHWIVLSADAGDWRATLVQTIAAEARGRRAATARELAARFSAMLETPEEQHFIRLHAIPYTAEALQHFEAWITEAVDRALEEDVRRLRAALLRNRPGEELFQGLAAPGAGRVVPAAALPPVAEEAAAAESRNATGWDASWLPEFVGTAIESVLTPMSAEVVGQIAGAAGTALVTEALEHGQAERRERVIDDLERIVEAAFTEQVARTEARIGQVYDRLLGQAQERDEQWWRLHTTAVAAQPESLDHWRSLRSTARTLSRAVHAHLSPLEGA</sequence>
<dbReference type="InterPro" id="IPR027417">
    <property type="entry name" value="P-loop_NTPase"/>
</dbReference>
<proteinExistence type="predicted"/>